<keyword evidence="3" id="KW-1185">Reference proteome</keyword>
<accession>A0A1Q9AY21</accession>
<dbReference type="RefSeq" id="WP_075627351.1">
    <property type="nucleotide sequence ID" value="NZ_FOAM01000001.1"/>
</dbReference>
<dbReference type="OrthoDB" id="8421506at2"/>
<evidence type="ECO:0000313" key="2">
    <source>
        <dbReference type="EMBL" id="OLP60334.1"/>
    </source>
</evidence>
<feature type="compositionally biased region" description="Polar residues" evidence="1">
    <location>
        <begin position="475"/>
        <end position="484"/>
    </location>
</feature>
<feature type="region of interest" description="Disordered" evidence="1">
    <location>
        <begin position="457"/>
        <end position="511"/>
    </location>
</feature>
<evidence type="ECO:0000313" key="3">
    <source>
        <dbReference type="Proteomes" id="UP000186364"/>
    </source>
</evidence>
<gene>
    <name evidence="2" type="ORF">BJF93_15365</name>
</gene>
<proteinExistence type="predicted"/>
<dbReference type="Proteomes" id="UP000186364">
    <property type="component" value="Unassembled WGS sequence"/>
</dbReference>
<comment type="caution">
    <text evidence="2">The sequence shown here is derived from an EMBL/GenBank/DDBJ whole genome shotgun (WGS) entry which is preliminary data.</text>
</comment>
<organism evidence="2 3">
    <name type="scientific">Xaviernesmea oryzae</name>
    <dbReference type="NCBI Taxonomy" id="464029"/>
    <lineage>
        <taxon>Bacteria</taxon>
        <taxon>Pseudomonadati</taxon>
        <taxon>Pseudomonadota</taxon>
        <taxon>Alphaproteobacteria</taxon>
        <taxon>Hyphomicrobiales</taxon>
        <taxon>Rhizobiaceae</taxon>
        <taxon>Rhizobium/Agrobacterium group</taxon>
        <taxon>Xaviernesmea</taxon>
    </lineage>
</organism>
<feature type="compositionally biased region" description="Low complexity" evidence="1">
    <location>
        <begin position="463"/>
        <end position="474"/>
    </location>
</feature>
<reference evidence="2 3" key="1">
    <citation type="submission" date="2016-09" db="EMBL/GenBank/DDBJ databases">
        <title>Rhizobium sp. nov., a novel species isolated from the rice rhizosphere.</title>
        <authorList>
            <person name="Zhao J."/>
            <person name="Zhang X."/>
        </authorList>
    </citation>
    <scope>NUCLEOTIDE SEQUENCE [LARGE SCALE GENOMIC DNA]</scope>
    <source>
        <strain evidence="2 3">1.7048</strain>
    </source>
</reference>
<protein>
    <submittedName>
        <fullName evidence="2">Uncharacterized protein</fullName>
    </submittedName>
</protein>
<dbReference type="EMBL" id="MKIP01000037">
    <property type="protein sequence ID" value="OLP60334.1"/>
    <property type="molecule type" value="Genomic_DNA"/>
</dbReference>
<sequence>MPAIQSNRYYNDPALGAAFSNLAAAFAPPSGSDLAGYAAARKGNLQAEALQKAMGVYGDPNASSDVRDAAGVLAGLFTPTQGFGARNMESADRRYGTDVVARTSLANNAADNARELEQTRLNNTKDITTSMLAPVAEGATRFVPGSIARMYGASETQVGAVKAGQGDMVVTPDGRTIMGAPKPPTQEQVLGAITGRLPDADQRAIAMRDVKPENIIGPDGKPKIVSSTAAIDAGAQPYIKPTNDQMSPLARLIQERDALPEGDPRRAAYDQNIAALGRGQQQSAYDRANDEDLSKLNTSTFENAKNAYAERGLYKTVLAAVDNPTVDQGTLANAQLGLRKALNAFGVNMGNTAPAELLNALGGQIALKLRNQDGANMPGAMSDADREFLKTMSVSLQNSPQANRLLAQYYLAAQQRAIDLNELRTTYIQQHGRIDEGFRTVMSDYLGTADPTAQLRSQLAGSAAPAPAPAARPRQSTTASQPVRVSSPVEAAKLPSGTSIILPDGSMGRVP</sequence>
<evidence type="ECO:0000256" key="1">
    <source>
        <dbReference type="SAM" id="MobiDB-lite"/>
    </source>
</evidence>
<dbReference type="AlphaFoldDB" id="A0A1Q9AY21"/>
<name>A0A1Q9AY21_9HYPH</name>